<evidence type="ECO:0000313" key="1">
    <source>
        <dbReference type="EMBL" id="GGB21879.1"/>
    </source>
</evidence>
<dbReference type="GO" id="GO:0004806">
    <property type="term" value="F:triacylglycerol lipase activity"/>
    <property type="evidence" value="ECO:0007669"/>
    <property type="project" value="InterPro"/>
</dbReference>
<accession>A0A916SZR2</accession>
<protein>
    <submittedName>
        <fullName evidence="1">Lipase</fullName>
    </submittedName>
</protein>
<dbReference type="PANTHER" id="PTHR34853">
    <property type="match status" value="1"/>
</dbReference>
<dbReference type="AlphaFoldDB" id="A0A916SZR2"/>
<gene>
    <name evidence="1" type="ORF">GCM10011489_07590</name>
</gene>
<dbReference type="GO" id="GO:0016042">
    <property type="term" value="P:lipid catabolic process"/>
    <property type="evidence" value="ECO:0007669"/>
    <property type="project" value="InterPro"/>
</dbReference>
<dbReference type="PIRSF" id="PIRSF029171">
    <property type="entry name" value="Esterase_LipA"/>
    <property type="match status" value="1"/>
</dbReference>
<reference evidence="1" key="2">
    <citation type="submission" date="2020-09" db="EMBL/GenBank/DDBJ databases">
        <authorList>
            <person name="Sun Q."/>
            <person name="Zhou Y."/>
        </authorList>
    </citation>
    <scope>NUCLEOTIDE SEQUENCE</scope>
    <source>
        <strain evidence="1">CGMCC 1.12827</strain>
    </source>
</reference>
<dbReference type="InterPro" id="IPR005152">
    <property type="entry name" value="Lipase_secreted"/>
</dbReference>
<dbReference type="Proteomes" id="UP000621454">
    <property type="component" value="Unassembled WGS sequence"/>
</dbReference>
<reference evidence="1" key="1">
    <citation type="journal article" date="2014" name="Int. J. Syst. Evol. Microbiol.">
        <title>Complete genome sequence of Corynebacterium casei LMG S-19264T (=DSM 44701T), isolated from a smear-ripened cheese.</title>
        <authorList>
            <consortium name="US DOE Joint Genome Institute (JGI-PGF)"/>
            <person name="Walter F."/>
            <person name="Albersmeier A."/>
            <person name="Kalinowski J."/>
            <person name="Ruckert C."/>
        </authorList>
    </citation>
    <scope>NUCLEOTIDE SEQUENCE</scope>
    <source>
        <strain evidence="1">CGMCC 1.12827</strain>
    </source>
</reference>
<organism evidence="1 2">
    <name type="scientific">Gordonia jinhuaensis</name>
    <dbReference type="NCBI Taxonomy" id="1517702"/>
    <lineage>
        <taxon>Bacteria</taxon>
        <taxon>Bacillati</taxon>
        <taxon>Actinomycetota</taxon>
        <taxon>Actinomycetes</taxon>
        <taxon>Mycobacteriales</taxon>
        <taxon>Gordoniaceae</taxon>
        <taxon>Gordonia</taxon>
    </lineage>
</organism>
<dbReference type="SUPFAM" id="SSF53474">
    <property type="entry name" value="alpha/beta-Hydrolases"/>
    <property type="match status" value="1"/>
</dbReference>
<dbReference type="EMBL" id="BMGC01000003">
    <property type="protein sequence ID" value="GGB21879.1"/>
    <property type="molecule type" value="Genomic_DNA"/>
</dbReference>
<dbReference type="InterPro" id="IPR029058">
    <property type="entry name" value="AB_hydrolase_fold"/>
</dbReference>
<evidence type="ECO:0000313" key="2">
    <source>
        <dbReference type="Proteomes" id="UP000621454"/>
    </source>
</evidence>
<proteinExistence type="predicted"/>
<keyword evidence="2" id="KW-1185">Reference proteome</keyword>
<name>A0A916SZR2_9ACTN</name>
<comment type="caution">
    <text evidence="1">The sequence shown here is derived from an EMBL/GenBank/DDBJ whole genome shotgun (WGS) entry which is preliminary data.</text>
</comment>
<dbReference type="Pfam" id="PF03583">
    <property type="entry name" value="LIP"/>
    <property type="match status" value="1"/>
</dbReference>
<sequence>MAAAVAVTVISAGCSGGDSEPPRRTAVPISGVDTSGTSPGSLVSASTIPYLDGDVAAATSRAMRIVYRSTYAPDGHATEVSGFLLLPNGTPPAGGWPVLAFAHGTSGIQESCAPSLSGELGGAGKQLSGYLASGVAVVATDYQGLGMPGVHPYLDAATAGRNVIDSVRAARRASHDVGAVWVAYGPSQGGAAVWAANEESAAYAPDLNLLGTVSVVPPADISGLVDLAVDRRMSRDQAGAYVAVVDTVSRTHPDVVVDDYRRGAAKSQWGLLTSCDSASSGARTNALDHLDPADLAPANAAAAQRLRAVLQQMALPVTRAAAPMRVYYAGADTFIDPQWTAAAITRACGLGSRIETTFSPKAGHSGVNDYDATEWMAQRLGNPAQIPAGCSETTRP</sequence>
<dbReference type="PANTHER" id="PTHR34853:SF1">
    <property type="entry name" value="LIPASE 5"/>
    <property type="match status" value="1"/>
</dbReference>
<dbReference type="Gene3D" id="3.40.50.1820">
    <property type="entry name" value="alpha/beta hydrolase"/>
    <property type="match status" value="2"/>
</dbReference>